<dbReference type="AlphaFoldDB" id="A0A645FQE4"/>
<comment type="caution">
    <text evidence="1">The sequence shown here is derived from an EMBL/GenBank/DDBJ whole genome shotgun (WGS) entry which is preliminary data.</text>
</comment>
<proteinExistence type="predicted"/>
<sequence length="85" mass="10321">MNTAPWNQKLYDIKVMDGIIYINDFRLIFFHFSGLRMLDKEAYTTCWKYDAKGFVYDYYIEVLRKKINEIEMLSPGFSQYFFSDL</sequence>
<name>A0A645FQE4_9ZZZZ</name>
<gene>
    <name evidence="1" type="ORF">SDC9_163158</name>
</gene>
<reference evidence="1" key="1">
    <citation type="submission" date="2019-08" db="EMBL/GenBank/DDBJ databases">
        <authorList>
            <person name="Kucharzyk K."/>
            <person name="Murdoch R.W."/>
            <person name="Higgins S."/>
            <person name="Loffler F."/>
        </authorList>
    </citation>
    <scope>NUCLEOTIDE SEQUENCE</scope>
</reference>
<protein>
    <submittedName>
        <fullName evidence="1">Uncharacterized protein</fullName>
    </submittedName>
</protein>
<dbReference type="EMBL" id="VSSQ01062677">
    <property type="protein sequence ID" value="MPN15822.1"/>
    <property type="molecule type" value="Genomic_DNA"/>
</dbReference>
<evidence type="ECO:0000313" key="1">
    <source>
        <dbReference type="EMBL" id="MPN15822.1"/>
    </source>
</evidence>
<organism evidence="1">
    <name type="scientific">bioreactor metagenome</name>
    <dbReference type="NCBI Taxonomy" id="1076179"/>
    <lineage>
        <taxon>unclassified sequences</taxon>
        <taxon>metagenomes</taxon>
        <taxon>ecological metagenomes</taxon>
    </lineage>
</organism>
<accession>A0A645FQE4</accession>